<name>A0A2M7AN01_UNCKA</name>
<evidence type="ECO:0000256" key="7">
    <source>
        <dbReference type="ARBA" id="ARBA00025217"/>
    </source>
</evidence>
<dbReference type="EMBL" id="PEWD01000060">
    <property type="protein sequence ID" value="PIU68727.1"/>
    <property type="molecule type" value="Genomic_DNA"/>
</dbReference>
<comment type="function">
    <text evidence="7">Catalyzes the attachment of isoleucine to tRNA(Ile). As IleRS can inadvertently accommodate and process structurally similar amino acids such as valine, to avoid such errors it has two additional distinct tRNA(Ile)-dependent editing activities. One activity is designated as 'pretransfer' editing and involves the hydrolysis of activated Val-AMP. The other activity is designated 'posttransfer' editing and involves deacylation of mischarged Val-tRNA(Ile).</text>
</comment>
<feature type="domain" description="Aminoacyl-tRNA synthetase class Ia" evidence="10">
    <location>
        <begin position="18"/>
        <end position="628"/>
    </location>
</feature>
<dbReference type="PANTHER" id="PTHR42780:SF1">
    <property type="entry name" value="ISOLEUCINE--TRNA LIGASE, CYTOPLASMIC"/>
    <property type="match status" value="1"/>
</dbReference>
<comment type="catalytic activity">
    <reaction evidence="8">
        <text>tRNA(Ile) + L-isoleucine + ATP = L-isoleucyl-tRNA(Ile) + AMP + diphosphate</text>
        <dbReference type="Rhea" id="RHEA:11060"/>
        <dbReference type="Rhea" id="RHEA-COMP:9666"/>
        <dbReference type="Rhea" id="RHEA-COMP:9695"/>
        <dbReference type="ChEBI" id="CHEBI:30616"/>
        <dbReference type="ChEBI" id="CHEBI:33019"/>
        <dbReference type="ChEBI" id="CHEBI:58045"/>
        <dbReference type="ChEBI" id="CHEBI:78442"/>
        <dbReference type="ChEBI" id="CHEBI:78528"/>
        <dbReference type="ChEBI" id="CHEBI:456215"/>
        <dbReference type="EC" id="6.1.1.5"/>
    </reaction>
</comment>
<dbReference type="Gene3D" id="3.40.50.620">
    <property type="entry name" value="HUPs"/>
    <property type="match status" value="2"/>
</dbReference>
<keyword evidence="5" id="KW-0648">Protein biosynthesis</keyword>
<evidence type="ECO:0000256" key="4">
    <source>
        <dbReference type="ARBA" id="ARBA00022840"/>
    </source>
</evidence>
<feature type="domain" description="Methionyl/Valyl/Leucyl/Isoleucyl-tRNA synthetase anticodon-binding" evidence="11">
    <location>
        <begin position="685"/>
        <end position="830"/>
    </location>
</feature>
<dbReference type="InterPro" id="IPR002300">
    <property type="entry name" value="aa-tRNA-synth_Ia"/>
</dbReference>
<dbReference type="PRINTS" id="PR00984">
    <property type="entry name" value="TRNASYNTHILE"/>
</dbReference>
<dbReference type="Pfam" id="PF08264">
    <property type="entry name" value="Anticodon_1"/>
    <property type="match status" value="1"/>
</dbReference>
<evidence type="ECO:0000313" key="13">
    <source>
        <dbReference type="Proteomes" id="UP000229916"/>
    </source>
</evidence>
<evidence type="ECO:0000256" key="9">
    <source>
        <dbReference type="NCBIfam" id="TIGR00392"/>
    </source>
</evidence>
<dbReference type="CDD" id="cd07961">
    <property type="entry name" value="Anticodon_Ia_Ile_ABEc"/>
    <property type="match status" value="1"/>
</dbReference>
<dbReference type="Gene3D" id="1.10.730.10">
    <property type="entry name" value="Isoleucyl-tRNA Synthetase, Domain 1"/>
    <property type="match status" value="1"/>
</dbReference>
<dbReference type="InterPro" id="IPR023586">
    <property type="entry name" value="Ile-tRNA-ligase_type2"/>
</dbReference>
<evidence type="ECO:0000259" key="11">
    <source>
        <dbReference type="Pfam" id="PF08264"/>
    </source>
</evidence>
<dbReference type="GO" id="GO:0002161">
    <property type="term" value="F:aminoacyl-tRNA deacylase activity"/>
    <property type="evidence" value="ECO:0007669"/>
    <property type="project" value="InterPro"/>
</dbReference>
<dbReference type="GO" id="GO:0005737">
    <property type="term" value="C:cytoplasm"/>
    <property type="evidence" value="ECO:0007669"/>
    <property type="project" value="UniProtKB-UniRule"/>
</dbReference>
<sequence>MFKPVDANPDFSKLERETLERWKKDGIIEKYLHKNDESKKSFRFLDGPITANNSMGVHHAHGRALKDFFQRYYNLKGYKQRFQNGFDCQGLWVEVEVEKEMGFNSKREIENYGLANFSKACRRRVDKFSQVQAEQSQRLGMFMDWENSYYTMSETNNLYIWHFLKECQKQGWLYKGTDSMPWCSRCGTAISNHELSDGGYQIVKHESVYVKFPIKGKKGESLLIWTTTPWTLLANVAVAVNPKFDYVKVEVEGEKDTLIVGRSRLQILGKKYTVLAEFKGGKLIDLEYDGPFDKLPANRKVEHRVISWDEVGEEEGTGLVHIAPGAGHEDFELHLKYKLDLIAPLDENGIYQEGFGDFTGKSAHKVKNEVFTSLKKKGLFYKTEWIEHSYPCCWRCKEELVFRTTSEWFIKVTPEFRRKIRQVNRAVNWIPVHAGKRMDDWLKNMGDWPISRQRYWGLALPFFECECGELTVVDSKKELKKLALEPRKVDTLPELHRPWIDGIKIKCPQCGEVVERITDVGDCWLDAGIVPFSTVKYLEDKKYWREWYPFDFITEYFSQIKLWFYATLFMSTALEGKAPWKTVLATGFIVDEKGEAMHKSKGNAIWFDEAVEKMGADVMRWIYFLSPASHSDAKLPFGFHLADEARRRFHLILWNVYKFFVTYANLDDWKPAKKNPSELKLRLLDKWLLERLDQVVWEVTQNLDKYDAAAAGNLLEGFVINDLSTWYVRLVRDRVSPSSQDKKDKEVAYHVLHQTLLILCRLLAPFIPFMSDKMYKNLTGEPSVHLSSWPKLKVKPKASILIEKMNRARQIVELGHSGRKEKGVKVRQPLAGLTYFSNHPRLESELEALIQKELNVKAIKYEREEGELRVDLDFNLTPDLIEEGKVREITRQIQVLRKSLGCKFNDLVRIYFHGDPDLVALIEKNQNDIQKEVLIADSIQSFKPNILGKEVTINQAKIWLGIEKR</sequence>
<dbReference type="Proteomes" id="UP000229916">
    <property type="component" value="Unassembled WGS sequence"/>
</dbReference>
<evidence type="ECO:0000256" key="3">
    <source>
        <dbReference type="ARBA" id="ARBA00022741"/>
    </source>
</evidence>
<keyword evidence="3" id="KW-0547">Nucleotide-binding</keyword>
<dbReference type="InterPro" id="IPR009008">
    <property type="entry name" value="Val/Leu/Ile-tRNA-synth_edit"/>
</dbReference>
<dbReference type="InterPro" id="IPR013155">
    <property type="entry name" value="M/V/L/I-tRNA-synth_anticd-bd"/>
</dbReference>
<evidence type="ECO:0000313" key="12">
    <source>
        <dbReference type="EMBL" id="PIU68727.1"/>
    </source>
</evidence>
<keyword evidence="4" id="KW-0067">ATP-binding</keyword>
<dbReference type="InterPro" id="IPR033709">
    <property type="entry name" value="Anticodon_Ile_ABEc"/>
</dbReference>
<dbReference type="InterPro" id="IPR014729">
    <property type="entry name" value="Rossmann-like_a/b/a_fold"/>
</dbReference>
<dbReference type="SUPFAM" id="SSF50677">
    <property type="entry name" value="ValRS/IleRS/LeuRS editing domain"/>
    <property type="match status" value="1"/>
</dbReference>
<dbReference type="InterPro" id="IPR009080">
    <property type="entry name" value="tRNAsynth_Ia_anticodon-bd"/>
</dbReference>
<keyword evidence="2 12" id="KW-0436">Ligase</keyword>
<reference evidence="13" key="1">
    <citation type="submission" date="2017-09" db="EMBL/GenBank/DDBJ databases">
        <title>Depth-based differentiation of microbial function through sediment-hosted aquifers and enrichment of novel symbionts in the deep terrestrial subsurface.</title>
        <authorList>
            <person name="Probst A.J."/>
            <person name="Ladd B."/>
            <person name="Jarett J.K."/>
            <person name="Geller-Mcgrath D.E."/>
            <person name="Sieber C.M.K."/>
            <person name="Emerson J.B."/>
            <person name="Anantharaman K."/>
            <person name="Thomas B.C."/>
            <person name="Malmstrom R."/>
            <person name="Stieglmeier M."/>
            <person name="Klingl A."/>
            <person name="Woyke T."/>
            <person name="Ryan C.M."/>
            <person name="Banfield J.F."/>
        </authorList>
    </citation>
    <scope>NUCLEOTIDE SEQUENCE [LARGE SCALE GENOMIC DNA]</scope>
</reference>
<dbReference type="Pfam" id="PF00133">
    <property type="entry name" value="tRNA-synt_1"/>
    <property type="match status" value="1"/>
</dbReference>
<keyword evidence="6" id="KW-0030">Aminoacyl-tRNA synthetase</keyword>
<accession>A0A2M7AN01</accession>
<evidence type="ECO:0000256" key="6">
    <source>
        <dbReference type="ARBA" id="ARBA00023146"/>
    </source>
</evidence>
<evidence type="ECO:0000259" key="10">
    <source>
        <dbReference type="Pfam" id="PF00133"/>
    </source>
</evidence>
<dbReference type="GO" id="GO:0006428">
    <property type="term" value="P:isoleucyl-tRNA aminoacylation"/>
    <property type="evidence" value="ECO:0007669"/>
    <property type="project" value="UniProtKB-UniRule"/>
</dbReference>
<evidence type="ECO:0000256" key="8">
    <source>
        <dbReference type="ARBA" id="ARBA00048359"/>
    </source>
</evidence>
<proteinExistence type="predicted"/>
<gene>
    <name evidence="12" type="ORF">COS81_02865</name>
</gene>
<dbReference type="GO" id="GO:0000049">
    <property type="term" value="F:tRNA binding"/>
    <property type="evidence" value="ECO:0007669"/>
    <property type="project" value="InterPro"/>
</dbReference>
<dbReference type="PANTHER" id="PTHR42780">
    <property type="entry name" value="SOLEUCYL-TRNA SYNTHETASE"/>
    <property type="match status" value="1"/>
</dbReference>
<evidence type="ECO:0000256" key="5">
    <source>
        <dbReference type="ARBA" id="ARBA00022917"/>
    </source>
</evidence>
<dbReference type="InterPro" id="IPR002301">
    <property type="entry name" value="Ile-tRNA-ligase"/>
</dbReference>
<dbReference type="Pfam" id="PF19302">
    <property type="entry name" value="DUF5915"/>
    <property type="match status" value="1"/>
</dbReference>
<protein>
    <recommendedName>
        <fullName evidence="1 9">Isoleucine--tRNA ligase</fullName>
        <ecNumber evidence="1 9">6.1.1.5</ecNumber>
    </recommendedName>
</protein>
<dbReference type="SUPFAM" id="SSF47323">
    <property type="entry name" value="Anticodon-binding domain of a subclass of class I aminoacyl-tRNA synthetases"/>
    <property type="match status" value="1"/>
</dbReference>
<evidence type="ECO:0000256" key="1">
    <source>
        <dbReference type="ARBA" id="ARBA00013165"/>
    </source>
</evidence>
<evidence type="ECO:0000256" key="2">
    <source>
        <dbReference type="ARBA" id="ARBA00022598"/>
    </source>
</evidence>
<comment type="caution">
    <text evidence="12">The sequence shown here is derived from an EMBL/GenBank/DDBJ whole genome shotgun (WGS) entry which is preliminary data.</text>
</comment>
<dbReference type="GO" id="GO:0004822">
    <property type="term" value="F:isoleucine-tRNA ligase activity"/>
    <property type="evidence" value="ECO:0007669"/>
    <property type="project" value="UniProtKB-UniRule"/>
</dbReference>
<dbReference type="GO" id="GO:0005524">
    <property type="term" value="F:ATP binding"/>
    <property type="evidence" value="ECO:0007669"/>
    <property type="project" value="UniProtKB-KW"/>
</dbReference>
<organism evidence="12 13">
    <name type="scientific">candidate division WWE3 bacterium CG06_land_8_20_14_3_00_42_16</name>
    <dbReference type="NCBI Taxonomy" id="1975083"/>
    <lineage>
        <taxon>Bacteria</taxon>
        <taxon>Katanobacteria</taxon>
    </lineage>
</organism>
<dbReference type="AlphaFoldDB" id="A0A2M7AN01"/>
<dbReference type="NCBIfam" id="TIGR00392">
    <property type="entry name" value="ileS"/>
    <property type="match status" value="1"/>
</dbReference>
<dbReference type="SUPFAM" id="SSF52374">
    <property type="entry name" value="Nucleotidylyl transferase"/>
    <property type="match status" value="1"/>
</dbReference>
<dbReference type="EC" id="6.1.1.5" evidence="1 9"/>